<evidence type="ECO:0000256" key="1">
    <source>
        <dbReference type="SAM" id="MobiDB-lite"/>
    </source>
</evidence>
<evidence type="ECO:0000313" key="3">
    <source>
        <dbReference type="Proteomes" id="UP000030680"/>
    </source>
</evidence>
<keyword evidence="3" id="KW-1185">Reference proteome</keyword>
<dbReference type="KEGG" id="gsl:Gasu_52860"/>
<accession>M2WTF9</accession>
<feature type="region of interest" description="Disordered" evidence="1">
    <location>
        <begin position="1"/>
        <end position="36"/>
    </location>
</feature>
<evidence type="ECO:0000313" key="2">
    <source>
        <dbReference type="EMBL" id="EME27185.1"/>
    </source>
</evidence>
<dbReference type="RefSeq" id="XP_005703705.1">
    <property type="nucleotide sequence ID" value="XM_005703648.1"/>
</dbReference>
<gene>
    <name evidence="2" type="ORF">Gasu_52860</name>
</gene>
<dbReference type="GeneID" id="17086116"/>
<dbReference type="OrthoDB" id="10384326at2759"/>
<feature type="compositionally biased region" description="Polar residues" evidence="1">
    <location>
        <begin position="26"/>
        <end position="35"/>
    </location>
</feature>
<reference evidence="3" key="1">
    <citation type="journal article" date="2013" name="Science">
        <title>Gene transfer from bacteria and archaea facilitated evolution of an extremophilic eukaryote.</title>
        <authorList>
            <person name="Schonknecht G."/>
            <person name="Chen W.H."/>
            <person name="Ternes C.M."/>
            <person name="Barbier G.G."/>
            <person name="Shrestha R.P."/>
            <person name="Stanke M."/>
            <person name="Brautigam A."/>
            <person name="Baker B.J."/>
            <person name="Banfield J.F."/>
            <person name="Garavito R.M."/>
            <person name="Carr K."/>
            <person name="Wilkerson C."/>
            <person name="Rensing S.A."/>
            <person name="Gagneul D."/>
            <person name="Dickenson N.E."/>
            <person name="Oesterhelt C."/>
            <person name="Lercher M.J."/>
            <person name="Weber A.P."/>
        </authorList>
    </citation>
    <scope>NUCLEOTIDE SEQUENCE [LARGE SCALE GENOMIC DNA]</scope>
    <source>
        <strain evidence="3">074W</strain>
    </source>
</reference>
<feature type="compositionally biased region" description="Basic and acidic residues" evidence="1">
    <location>
        <begin position="283"/>
        <end position="293"/>
    </location>
</feature>
<name>M2WTF9_GALSU</name>
<feature type="compositionally biased region" description="Acidic residues" evidence="1">
    <location>
        <begin position="239"/>
        <end position="250"/>
    </location>
</feature>
<dbReference type="AlphaFoldDB" id="M2WTF9"/>
<feature type="compositionally biased region" description="Polar residues" evidence="1">
    <location>
        <begin position="255"/>
        <end position="282"/>
    </location>
</feature>
<dbReference type="EMBL" id="KB454536">
    <property type="protein sequence ID" value="EME27185.1"/>
    <property type="molecule type" value="Genomic_DNA"/>
</dbReference>
<organism evidence="2 3">
    <name type="scientific">Galdieria sulphuraria</name>
    <name type="common">Red alga</name>
    <dbReference type="NCBI Taxonomy" id="130081"/>
    <lineage>
        <taxon>Eukaryota</taxon>
        <taxon>Rhodophyta</taxon>
        <taxon>Bangiophyceae</taxon>
        <taxon>Galdieriales</taxon>
        <taxon>Galdieriaceae</taxon>
        <taxon>Galdieria</taxon>
    </lineage>
</organism>
<dbReference type="Proteomes" id="UP000030680">
    <property type="component" value="Unassembled WGS sequence"/>
</dbReference>
<sequence>MSESGGGLDGSEEEFTEFAEAKSETETPVSSTEIFFQTDEKPFSGDDFQVPEQLQSLLKVENDSLYLTKVISSLDEKERKDLFHWLMNEGNPFCQEAVTVSQPFSQVSLADDVFPSILSPSLRNHSAETEQYFAQVFQKFVQKQVLELEETPQPPDSLAIHLASILSTSDLSLHSAEAELPKEIAHIKERIAKIPLPSLYGKNVNKEYLNRAPLAEMLAAERATSRVLRDMEDFKQDSQDTEYSESDLEDIPSPRNWQLFVTSEESTGSSLPEETGKSLSSPKTKESSQKEELYDVDLN</sequence>
<proteinExistence type="predicted"/>
<feature type="region of interest" description="Disordered" evidence="1">
    <location>
        <begin position="232"/>
        <end position="299"/>
    </location>
</feature>
<protein>
    <submittedName>
        <fullName evidence="2">Uncharacterized protein</fullName>
    </submittedName>
</protein>
<dbReference type="Gramene" id="EME27185">
    <property type="protein sequence ID" value="EME27185"/>
    <property type="gene ID" value="Gasu_52860"/>
</dbReference>